<evidence type="ECO:0000256" key="5">
    <source>
        <dbReference type="SAM" id="MobiDB-lite"/>
    </source>
</evidence>
<dbReference type="GO" id="GO:1902600">
    <property type="term" value="P:proton transmembrane transport"/>
    <property type="evidence" value="ECO:0007669"/>
    <property type="project" value="InterPro"/>
</dbReference>
<feature type="region of interest" description="Disordered" evidence="5">
    <location>
        <begin position="577"/>
        <end position="609"/>
    </location>
</feature>
<dbReference type="Pfam" id="PF00999">
    <property type="entry name" value="Na_H_Exchanger"/>
    <property type="match status" value="1"/>
</dbReference>
<evidence type="ECO:0000256" key="3">
    <source>
        <dbReference type="ARBA" id="ARBA00022989"/>
    </source>
</evidence>
<proteinExistence type="predicted"/>
<evidence type="ECO:0000256" key="1">
    <source>
        <dbReference type="ARBA" id="ARBA00004141"/>
    </source>
</evidence>
<dbReference type="Proteomes" id="UP000054937">
    <property type="component" value="Unassembled WGS sequence"/>
</dbReference>
<evidence type="ECO:0000256" key="2">
    <source>
        <dbReference type="ARBA" id="ARBA00022692"/>
    </source>
</evidence>
<dbReference type="PANTHER" id="PTHR31102">
    <property type="match status" value="1"/>
</dbReference>
<accession>A0A0V0QNQ7</accession>
<dbReference type="OMA" id="PHTQFAR"/>
<evidence type="ECO:0000313" key="9">
    <source>
        <dbReference type="Proteomes" id="UP000054937"/>
    </source>
</evidence>
<keyword evidence="4 6" id="KW-0472">Membrane</keyword>
<feature type="compositionally biased region" description="Basic and acidic residues" evidence="5">
    <location>
        <begin position="600"/>
        <end position="609"/>
    </location>
</feature>
<feature type="compositionally biased region" description="Basic and acidic residues" evidence="5">
    <location>
        <begin position="577"/>
        <end position="592"/>
    </location>
</feature>
<dbReference type="EMBL" id="LDAU01000129">
    <property type="protein sequence ID" value="KRX03589.1"/>
    <property type="molecule type" value="Genomic_DNA"/>
</dbReference>
<feature type="transmembrane region" description="Helical" evidence="6">
    <location>
        <begin position="416"/>
        <end position="438"/>
    </location>
</feature>
<feature type="region of interest" description="Disordered" evidence="5">
    <location>
        <begin position="656"/>
        <end position="677"/>
    </location>
</feature>
<feature type="transmembrane region" description="Helical" evidence="6">
    <location>
        <begin position="124"/>
        <end position="151"/>
    </location>
</feature>
<comment type="caution">
    <text evidence="8">The sequence shown here is derived from an EMBL/GenBank/DDBJ whole genome shotgun (WGS) entry which is preliminary data.</text>
</comment>
<organism evidence="8 9">
    <name type="scientific">Pseudocohnilembus persalinus</name>
    <name type="common">Ciliate</name>
    <dbReference type="NCBI Taxonomy" id="266149"/>
    <lineage>
        <taxon>Eukaryota</taxon>
        <taxon>Sar</taxon>
        <taxon>Alveolata</taxon>
        <taxon>Ciliophora</taxon>
        <taxon>Intramacronucleata</taxon>
        <taxon>Oligohymenophorea</taxon>
        <taxon>Scuticociliatia</taxon>
        <taxon>Philasterida</taxon>
        <taxon>Pseudocohnilembidae</taxon>
        <taxon>Pseudocohnilembus</taxon>
    </lineage>
</organism>
<feature type="transmembrane region" description="Helical" evidence="6">
    <location>
        <begin position="347"/>
        <end position="373"/>
    </location>
</feature>
<feature type="transmembrane region" description="Helical" evidence="6">
    <location>
        <begin position="232"/>
        <end position="255"/>
    </location>
</feature>
<feature type="transmembrane region" description="Helical" evidence="6">
    <location>
        <begin position="190"/>
        <end position="212"/>
    </location>
</feature>
<keyword evidence="2 6" id="KW-0812">Transmembrane</keyword>
<feature type="transmembrane region" description="Helical" evidence="6">
    <location>
        <begin position="317"/>
        <end position="335"/>
    </location>
</feature>
<keyword evidence="3 6" id="KW-1133">Transmembrane helix</keyword>
<gene>
    <name evidence="8" type="ORF">PPERSA_04141</name>
</gene>
<feature type="compositionally biased region" description="Low complexity" evidence="5">
    <location>
        <begin position="660"/>
        <end position="677"/>
    </location>
</feature>
<dbReference type="GO" id="GO:0015297">
    <property type="term" value="F:antiporter activity"/>
    <property type="evidence" value="ECO:0007669"/>
    <property type="project" value="InterPro"/>
</dbReference>
<dbReference type="InterPro" id="IPR006153">
    <property type="entry name" value="Cation/H_exchanger_TM"/>
</dbReference>
<dbReference type="InParanoid" id="A0A0V0QNQ7"/>
<dbReference type="AlphaFoldDB" id="A0A0V0QNQ7"/>
<feature type="transmembrane region" description="Helical" evidence="6">
    <location>
        <begin position="267"/>
        <end position="285"/>
    </location>
</feature>
<protein>
    <recommendedName>
        <fullName evidence="7">Cation/H+ exchanger transmembrane domain-containing protein</fullName>
    </recommendedName>
</protein>
<evidence type="ECO:0000259" key="7">
    <source>
        <dbReference type="Pfam" id="PF00999"/>
    </source>
</evidence>
<dbReference type="GO" id="GO:0016020">
    <property type="term" value="C:membrane"/>
    <property type="evidence" value="ECO:0007669"/>
    <property type="project" value="UniProtKB-SubCell"/>
</dbReference>
<keyword evidence="9" id="KW-1185">Reference proteome</keyword>
<dbReference type="OrthoDB" id="313369at2759"/>
<reference evidence="8 9" key="1">
    <citation type="journal article" date="2015" name="Sci. Rep.">
        <title>Genome of the facultative scuticociliatosis pathogen Pseudocohnilembus persalinus provides insight into its virulence through horizontal gene transfer.</title>
        <authorList>
            <person name="Xiong J."/>
            <person name="Wang G."/>
            <person name="Cheng J."/>
            <person name="Tian M."/>
            <person name="Pan X."/>
            <person name="Warren A."/>
            <person name="Jiang C."/>
            <person name="Yuan D."/>
            <person name="Miao W."/>
        </authorList>
    </citation>
    <scope>NUCLEOTIDE SEQUENCE [LARGE SCALE GENOMIC DNA]</scope>
    <source>
        <strain evidence="8">36N120E</strain>
    </source>
</reference>
<evidence type="ECO:0000256" key="6">
    <source>
        <dbReference type="SAM" id="Phobius"/>
    </source>
</evidence>
<sequence>MSGGGSASEVDANFGQKLLALFLVVLLGAIGGILIKLIRGIKFGKKHLCFPGKQIKGFCANVGCCKKIVIPPLIGEIVLGAIARNFIPDTVMDKYDDQWASYVRQMCLGIILLRGGMELEFKSMGIVVVLLTIVPPVIEGIVVALVAHGWLDMELKLALTLGSIIGAVSPAVLVPCMMNLQVRGYGIKKGIPLILIAASSFNDIFNITLFSVTSTIAKNDTDAGDGDSVGKILLVIVLEIIGGIAAGIVLGFAMIPLKKVSHAIKAPICIVITFLFILISELFHFPESKYIGIVTYGYMCYRIWGLAGKPEKLLATVWQFLTPFLFGTIGGALKFDEMDTGSIGPSIVIILIGVLARALTTIGSTASVCNFNFQEQSFFSLAWIPKATVQAAIGGQLYTWAKTEGVDEYLLPANQMLTMAVISVIICAPAGAILTITFGQKWLHRYEAPAIKPSDKKYSKWDIVYIYITDFYQRKEEAQKYGQNASKVNFFMTPKEKAKRLNDKQSFLYQLKLYKEQMENPEVIEEIEQHRQEIAREMGSDLEFASAFSSLSNKFESETDKNKKREEKMITLQKLKENQKKAEEQAKIRQEQQKNGQTAEPHKVKLEEDKEHQELSLIYHDDLMEQVDEDVPDSALDYIEKLKIQNHKLSDIHDMHQKQSSINNNNYSSTNQMNKKN</sequence>
<dbReference type="PANTHER" id="PTHR31102:SF1">
    <property type="entry name" value="CATION_H+ EXCHANGER DOMAIN-CONTAINING PROTEIN"/>
    <property type="match status" value="1"/>
</dbReference>
<name>A0A0V0QNQ7_PSEPJ</name>
<evidence type="ECO:0000313" key="8">
    <source>
        <dbReference type="EMBL" id="KRX03589.1"/>
    </source>
</evidence>
<feature type="domain" description="Cation/H+ exchanger transmembrane" evidence="7">
    <location>
        <begin position="65"/>
        <end position="436"/>
    </location>
</feature>
<dbReference type="InterPro" id="IPR051843">
    <property type="entry name" value="CPA1_transporter"/>
</dbReference>
<feature type="transmembrane region" description="Helical" evidence="6">
    <location>
        <begin position="18"/>
        <end position="38"/>
    </location>
</feature>
<feature type="transmembrane region" description="Helical" evidence="6">
    <location>
        <begin position="157"/>
        <end position="178"/>
    </location>
</feature>
<evidence type="ECO:0000256" key="4">
    <source>
        <dbReference type="ARBA" id="ARBA00023136"/>
    </source>
</evidence>
<comment type="subcellular location">
    <subcellularLocation>
        <location evidence="1">Membrane</location>
        <topology evidence="1">Multi-pass membrane protein</topology>
    </subcellularLocation>
</comment>